<proteinExistence type="inferred from homology"/>
<gene>
    <name evidence="6" type="ORF">HNQ37_000186</name>
</gene>
<comment type="similarity">
    <text evidence="2 4">Belongs to the UDP-N-acetylglucosamine 2-epimerase family.</text>
</comment>
<evidence type="ECO:0000256" key="3">
    <source>
        <dbReference type="ARBA" id="ARBA00038858"/>
    </source>
</evidence>
<dbReference type="EC" id="5.1.3.14" evidence="3"/>
<dbReference type="PANTHER" id="PTHR43174">
    <property type="entry name" value="UDP-N-ACETYLGLUCOSAMINE 2-EPIMERASE"/>
    <property type="match status" value="1"/>
</dbReference>
<dbReference type="GO" id="GO:0008761">
    <property type="term" value="F:UDP-N-acetylglucosamine 2-epimerase activity"/>
    <property type="evidence" value="ECO:0007669"/>
    <property type="project" value="UniProtKB-EC"/>
</dbReference>
<keyword evidence="7" id="KW-1185">Reference proteome</keyword>
<keyword evidence="1 4" id="KW-0413">Isomerase</keyword>
<evidence type="ECO:0000256" key="1">
    <source>
        <dbReference type="ARBA" id="ARBA00023235"/>
    </source>
</evidence>
<evidence type="ECO:0000259" key="5">
    <source>
        <dbReference type="Pfam" id="PF02350"/>
    </source>
</evidence>
<dbReference type="Proteomes" id="UP000562464">
    <property type="component" value="Unassembled WGS sequence"/>
</dbReference>
<organism evidence="6 7">
    <name type="scientific">Lactovum miscens</name>
    <dbReference type="NCBI Taxonomy" id="190387"/>
    <lineage>
        <taxon>Bacteria</taxon>
        <taxon>Bacillati</taxon>
        <taxon>Bacillota</taxon>
        <taxon>Bacilli</taxon>
        <taxon>Lactobacillales</taxon>
        <taxon>Streptococcaceae</taxon>
        <taxon>Lactovum</taxon>
    </lineage>
</organism>
<dbReference type="Pfam" id="PF02350">
    <property type="entry name" value="Epimerase_2"/>
    <property type="match status" value="1"/>
</dbReference>
<sequence length="371" mass="42147">MSDNNLKKLMFIFGTRPEFIKVFPVIQEAKRRGNPLVIVNTGQHKEMLNDLLDYFKVEIDYDLKIMDHNSGLANIVASSIIGLDPIVKQEKPDLILVHGDTAATLAGGLVAYFNQIQLAHIEAGLRTYNKYSPFPEEMNRQMVGVLADFHFAPTELTRQNLLKEGKKEEIIFVVGNSAIDMFQYTLKDDYSHEVLSWQADKEMILITAHRRENLSEMEEIFEGIAEIADEFSETHKIIYPIHLNPAIREKAQKLLSHPNIKIIEPLDTVNFHNVMQHTKLILTDSGGIQEEAAQLGIPVLVMRDTTERPEGVEAGTLKLVGTKKENIVKETRKLLTDQKAYERMTESKNPYGDGTTSVQIMNIINEHQKKL</sequence>
<dbReference type="Gene3D" id="3.40.50.2000">
    <property type="entry name" value="Glycogen Phosphorylase B"/>
    <property type="match status" value="2"/>
</dbReference>
<dbReference type="EMBL" id="JACHHV010000002">
    <property type="protein sequence ID" value="MBB5887316.1"/>
    <property type="molecule type" value="Genomic_DNA"/>
</dbReference>
<evidence type="ECO:0000313" key="7">
    <source>
        <dbReference type="Proteomes" id="UP000562464"/>
    </source>
</evidence>
<dbReference type="AlphaFoldDB" id="A0A841C094"/>
<evidence type="ECO:0000313" key="6">
    <source>
        <dbReference type="EMBL" id="MBB5887316.1"/>
    </source>
</evidence>
<dbReference type="InterPro" id="IPR029767">
    <property type="entry name" value="WecB-like"/>
</dbReference>
<dbReference type="RefSeq" id="WP_183538390.1">
    <property type="nucleotide sequence ID" value="NZ_JACHHV010000002.1"/>
</dbReference>
<name>A0A841C094_9LACT</name>
<dbReference type="CDD" id="cd03786">
    <property type="entry name" value="GTB_UDP-GlcNAc_2-Epimerase"/>
    <property type="match status" value="1"/>
</dbReference>
<accession>A0A841C094</accession>
<dbReference type="PANTHER" id="PTHR43174:SF2">
    <property type="entry name" value="UDP-N-ACETYLGLUCOSAMINE 2-EPIMERASE"/>
    <property type="match status" value="1"/>
</dbReference>
<protein>
    <recommendedName>
        <fullName evidence="3">UDP-N-acetylglucosamine 2-epimerase (non-hydrolyzing)</fullName>
        <ecNumber evidence="3">5.1.3.14</ecNumber>
    </recommendedName>
</protein>
<dbReference type="InterPro" id="IPR003331">
    <property type="entry name" value="UDP_GlcNAc_Epimerase_2_dom"/>
</dbReference>
<feature type="domain" description="UDP-N-acetylglucosamine 2-epimerase" evidence="5">
    <location>
        <begin position="35"/>
        <end position="364"/>
    </location>
</feature>
<comment type="caution">
    <text evidence="6">The sequence shown here is derived from an EMBL/GenBank/DDBJ whole genome shotgun (WGS) entry which is preliminary data.</text>
</comment>
<reference evidence="6 7" key="1">
    <citation type="submission" date="2020-08" db="EMBL/GenBank/DDBJ databases">
        <title>Genomic Encyclopedia of Type Strains, Phase IV (KMG-IV): sequencing the most valuable type-strain genomes for metagenomic binning, comparative biology and taxonomic classification.</title>
        <authorList>
            <person name="Goeker M."/>
        </authorList>
    </citation>
    <scope>NUCLEOTIDE SEQUENCE [LARGE SCALE GENOMIC DNA]</scope>
    <source>
        <strain evidence="6 7">DSM 14925</strain>
    </source>
</reference>
<evidence type="ECO:0000256" key="2">
    <source>
        <dbReference type="ARBA" id="ARBA00038209"/>
    </source>
</evidence>
<dbReference type="NCBIfam" id="TIGR00236">
    <property type="entry name" value="wecB"/>
    <property type="match status" value="1"/>
</dbReference>
<evidence type="ECO:0000256" key="4">
    <source>
        <dbReference type="RuleBase" id="RU003513"/>
    </source>
</evidence>
<dbReference type="SUPFAM" id="SSF53756">
    <property type="entry name" value="UDP-Glycosyltransferase/glycogen phosphorylase"/>
    <property type="match status" value="1"/>
</dbReference>